<name>A0A8S1KXK4_PARPR</name>
<dbReference type="PANTHER" id="PTHR12782">
    <property type="entry name" value="MICROSOMAL PROSTAGLANDIN E SYNTHASE-2"/>
    <property type="match status" value="1"/>
</dbReference>
<accession>A0A8S1KXK4</accession>
<proteinExistence type="predicted"/>
<protein>
    <submittedName>
        <fullName evidence="1">Uncharacterized protein</fullName>
    </submittedName>
</protein>
<gene>
    <name evidence="1" type="ORF">PPRIM_AZ9-3.1.T0230309</name>
</gene>
<dbReference type="EMBL" id="CAJJDM010000021">
    <property type="protein sequence ID" value="CAD8055694.1"/>
    <property type="molecule type" value="Genomic_DNA"/>
</dbReference>
<comment type="caution">
    <text evidence="1">The sequence shown here is derived from an EMBL/GenBank/DDBJ whole genome shotgun (WGS) entry which is preliminary data.</text>
</comment>
<dbReference type="PANTHER" id="PTHR12782:SF5">
    <property type="entry name" value="PROSTAGLANDIN E SYNTHASE 2"/>
    <property type="match status" value="1"/>
</dbReference>
<dbReference type="GO" id="GO:0005739">
    <property type="term" value="C:mitochondrion"/>
    <property type="evidence" value="ECO:0007669"/>
    <property type="project" value="TreeGrafter"/>
</dbReference>
<organism evidence="1 2">
    <name type="scientific">Paramecium primaurelia</name>
    <dbReference type="NCBI Taxonomy" id="5886"/>
    <lineage>
        <taxon>Eukaryota</taxon>
        <taxon>Sar</taxon>
        <taxon>Alveolata</taxon>
        <taxon>Ciliophora</taxon>
        <taxon>Intramacronucleata</taxon>
        <taxon>Oligohymenophorea</taxon>
        <taxon>Peniculida</taxon>
        <taxon>Parameciidae</taxon>
        <taxon>Paramecium</taxon>
    </lineage>
</organism>
<evidence type="ECO:0000313" key="1">
    <source>
        <dbReference type="EMBL" id="CAD8055694.1"/>
    </source>
</evidence>
<dbReference type="OMA" id="YLLINYM"/>
<dbReference type="Proteomes" id="UP000688137">
    <property type="component" value="Unassembled WGS sequence"/>
</dbReference>
<sequence>MIKLRQLFRFSKIQNKSSIDGIIEQRRSINRQLSKEELQSRDLQIFWQSPQTDIVIHLVLYMRHDCHICQKAFSLLNYYNISFDKVDNILFLDFAKKAKIITLEQWQWPVLKVNVSLDSTQFITGSENIVSFLINKELILNQTHMTNTLFAQQGIECILQKIKKPLDLIFLNPILTWQNLFKSSPDSYAKDSKNYLLINYMLKVGYRAFTQSSRNIYHMIRQKEAYFKAQAELLQGLNEWIQRLNGQQFHGGQKPDEADFELFGVIMSRYNSNSFKKYIENKAPFKFYQWVLRMQQLCRYDQNRFYANTDTNVIE</sequence>
<keyword evidence="2" id="KW-1185">Reference proteome</keyword>
<dbReference type="AlphaFoldDB" id="A0A8S1KXK4"/>
<evidence type="ECO:0000313" key="2">
    <source>
        <dbReference type="Proteomes" id="UP000688137"/>
    </source>
</evidence>
<reference evidence="1" key="1">
    <citation type="submission" date="2021-01" db="EMBL/GenBank/DDBJ databases">
        <authorList>
            <consortium name="Genoscope - CEA"/>
            <person name="William W."/>
        </authorList>
    </citation>
    <scope>NUCLEOTIDE SEQUENCE</scope>
</reference>